<protein>
    <submittedName>
        <fullName evidence="1">Uncharacterized protein</fullName>
    </submittedName>
</protein>
<organism evidence="1">
    <name type="scientific">uncultured organism</name>
    <dbReference type="NCBI Taxonomy" id="155900"/>
    <lineage>
        <taxon>unclassified sequences</taxon>
        <taxon>environmental samples</taxon>
    </lineage>
</organism>
<sequence length="307" mass="32712">MGGGASDCPSNGTITCPYFDRIKIASDGKISTDKWAYYPVQKKWIALSARTISQHLNFASSDTTFDGASWSTESILLSPKSQIQAAGPWLYSYGNGNVEYELKLTGSAIAGQAITGAPNKTYPSDAKSATLWFEQNNGVFYTLKKGGFWSSNRESSDDGKQYTNVAALRAAHIATSTPLCLANFDTSALIYFDSTMHAAGISNVSGICRETIKSADKITAVQSGVITLANRPVIVAQIPDDLFSSNTPAREKQILAIVGLNAVGGNAANGLAYLPGYTKTLTGYQNQAAFKAWLNTVATDTEAQTLP</sequence>
<name>D8VN57_9ZZZZ</name>
<dbReference type="AlphaFoldDB" id="D8VN57"/>
<proteinExistence type="predicted"/>
<reference evidence="1" key="1">
    <citation type="submission" date="2009-09" db="EMBL/GenBank/DDBJ databases">
        <authorList>
            <person name="Beloqi A."/>
            <person name="Nechitaylo T.Y."/>
            <person name="Lopez-Cortes N."/>
            <person name="Vietes M."/>
            <person name="Polaina J."/>
            <person name="Strittmatter A."/>
            <person name="Reva O."/>
            <person name="Waliczek A."/>
            <person name="Golyshina O.V."/>
            <person name="Ferrer M."/>
            <person name="Golyshin P.N."/>
        </authorList>
    </citation>
    <scope>NUCLEOTIDE SEQUENCE</scope>
</reference>
<dbReference type="EMBL" id="GQ996413">
    <property type="protein sequence ID" value="ACY24842.1"/>
    <property type="molecule type" value="Genomic_DNA"/>
</dbReference>
<reference evidence="1" key="2">
    <citation type="journal article" date="2010" name="Appl. Environ. Microbiol.">
        <title>Diversity of glycosyl hydrolases from cellulose-depleting communities enriched from casts of two earthworm species.</title>
        <authorList>
            <person name="Beloqui A."/>
            <person name="Nechitaylo T.Y."/>
            <person name="Lopez-Cortes N."/>
            <person name="Ghazi A."/>
            <person name="Guazzaroni M.E."/>
            <person name="Polaina J."/>
            <person name="Strittmatter A.W."/>
            <person name="Reva O."/>
            <person name="Waliczek A."/>
            <person name="Yakimov M.M."/>
            <person name="Golyshina O.V."/>
            <person name="Ferrer M."/>
            <person name="Golyshin P.N."/>
        </authorList>
    </citation>
    <scope>NUCLEOTIDE SEQUENCE</scope>
</reference>
<evidence type="ECO:0000313" key="1">
    <source>
        <dbReference type="EMBL" id="ACY24842.1"/>
    </source>
</evidence>
<accession>D8VN57</accession>